<dbReference type="InterPro" id="IPR005467">
    <property type="entry name" value="His_kinase_dom"/>
</dbReference>
<dbReference type="EC" id="2.7.13.3" evidence="3"/>
<evidence type="ECO:0000256" key="6">
    <source>
        <dbReference type="ARBA" id="ARBA00022679"/>
    </source>
</evidence>
<reference evidence="13 14" key="1">
    <citation type="submission" date="2017-04" db="EMBL/GenBank/DDBJ databases">
        <authorList>
            <person name="Afonso C.L."/>
            <person name="Miller P.J."/>
            <person name="Scott M.A."/>
            <person name="Spackman E."/>
            <person name="Goraichik I."/>
            <person name="Dimitrov K.M."/>
            <person name="Suarez D.L."/>
            <person name="Swayne D.E."/>
        </authorList>
    </citation>
    <scope>NUCLEOTIDE SEQUENCE [LARGE SCALE GENOMIC DNA]</scope>
    <source>
        <strain evidence="13 14">KR-140</strain>
    </source>
</reference>
<keyword evidence="6" id="KW-0808">Transferase</keyword>
<dbReference type="AlphaFoldDB" id="A0A1W1UCT2"/>
<dbReference type="EMBL" id="FWWU01000003">
    <property type="protein sequence ID" value="SMB78908.1"/>
    <property type="molecule type" value="Genomic_DNA"/>
</dbReference>
<dbReference type="PROSITE" id="PS50109">
    <property type="entry name" value="HIS_KIN"/>
    <property type="match status" value="1"/>
</dbReference>
<evidence type="ECO:0000256" key="4">
    <source>
        <dbReference type="ARBA" id="ARBA00022543"/>
    </source>
</evidence>
<dbReference type="GO" id="GO:0030295">
    <property type="term" value="F:protein kinase activator activity"/>
    <property type="evidence" value="ECO:0007669"/>
    <property type="project" value="TreeGrafter"/>
</dbReference>
<dbReference type="Pfam" id="PF01590">
    <property type="entry name" value="GAF"/>
    <property type="match status" value="1"/>
</dbReference>
<dbReference type="Pfam" id="PF02518">
    <property type="entry name" value="HATPase_c"/>
    <property type="match status" value="1"/>
</dbReference>
<evidence type="ECO:0000256" key="1">
    <source>
        <dbReference type="ARBA" id="ARBA00000085"/>
    </source>
</evidence>
<dbReference type="SUPFAM" id="SSF47384">
    <property type="entry name" value="Homodimeric domain of signal transducing histidine kinase"/>
    <property type="match status" value="1"/>
</dbReference>
<dbReference type="Gene3D" id="3.30.450.270">
    <property type="match status" value="1"/>
</dbReference>
<evidence type="ECO:0000256" key="8">
    <source>
        <dbReference type="ARBA" id="ARBA00022991"/>
    </source>
</evidence>
<evidence type="ECO:0000256" key="9">
    <source>
        <dbReference type="ARBA" id="ARBA00023170"/>
    </source>
</evidence>
<dbReference type="RefSeq" id="WP_281255797.1">
    <property type="nucleotide sequence ID" value="NZ_FWWU01000003.1"/>
</dbReference>
<comment type="similarity">
    <text evidence="2">In the N-terminal section; belongs to the phytochrome family.</text>
</comment>
<keyword evidence="7 13" id="KW-0418">Kinase</keyword>
<dbReference type="SUPFAM" id="SSF55781">
    <property type="entry name" value="GAF domain-like"/>
    <property type="match status" value="2"/>
</dbReference>
<keyword evidence="5" id="KW-0716">Sensory transduction</keyword>
<dbReference type="Gene3D" id="3.30.450.20">
    <property type="entry name" value="PAS domain"/>
    <property type="match status" value="1"/>
</dbReference>
<dbReference type="SUPFAM" id="SSF55785">
    <property type="entry name" value="PYP-like sensor domain (PAS domain)"/>
    <property type="match status" value="1"/>
</dbReference>
<evidence type="ECO:0000256" key="2">
    <source>
        <dbReference type="ARBA" id="ARBA00006402"/>
    </source>
</evidence>
<dbReference type="InterPro" id="IPR013654">
    <property type="entry name" value="PAS_2"/>
</dbReference>
<evidence type="ECO:0000256" key="5">
    <source>
        <dbReference type="ARBA" id="ARBA00022606"/>
    </source>
</evidence>
<dbReference type="SUPFAM" id="SSF55874">
    <property type="entry name" value="ATPase domain of HSP90 chaperone/DNA topoisomerase II/histidine kinase"/>
    <property type="match status" value="1"/>
</dbReference>
<dbReference type="InterPro" id="IPR001294">
    <property type="entry name" value="Phytochrome"/>
</dbReference>
<dbReference type="GO" id="GO:0007234">
    <property type="term" value="P:osmosensory signaling via phosphorelay pathway"/>
    <property type="evidence" value="ECO:0007669"/>
    <property type="project" value="TreeGrafter"/>
</dbReference>
<dbReference type="InterPro" id="IPR013515">
    <property type="entry name" value="Phytochrome_cen-reg"/>
</dbReference>
<evidence type="ECO:0000313" key="14">
    <source>
        <dbReference type="Proteomes" id="UP000192582"/>
    </source>
</evidence>
<dbReference type="InterPro" id="IPR050351">
    <property type="entry name" value="BphY/WalK/GraS-like"/>
</dbReference>
<name>A0A1W1UCT2_9DEIO</name>
<dbReference type="PROSITE" id="PS50046">
    <property type="entry name" value="PHYTOCHROME_2"/>
    <property type="match status" value="1"/>
</dbReference>
<dbReference type="SMART" id="SM00065">
    <property type="entry name" value="GAF"/>
    <property type="match status" value="1"/>
</dbReference>
<dbReference type="STRING" id="695939.SAMN00790413_05685"/>
<gene>
    <name evidence="13" type="ORF">SAMN00790413_05685</name>
</gene>
<dbReference type="Pfam" id="PF08446">
    <property type="entry name" value="PAS_2"/>
    <property type="match status" value="1"/>
</dbReference>
<dbReference type="GO" id="GO:0006355">
    <property type="term" value="P:regulation of DNA-templated transcription"/>
    <property type="evidence" value="ECO:0007669"/>
    <property type="project" value="InterPro"/>
</dbReference>
<dbReference type="PANTHER" id="PTHR42878">
    <property type="entry name" value="TWO-COMPONENT HISTIDINE KINASE"/>
    <property type="match status" value="1"/>
</dbReference>
<dbReference type="InterPro" id="IPR036097">
    <property type="entry name" value="HisK_dim/P_sf"/>
</dbReference>
<keyword evidence="9" id="KW-0675">Receptor</keyword>
<dbReference type="SMART" id="SM00387">
    <property type="entry name" value="HATPase_c"/>
    <property type="match status" value="1"/>
</dbReference>
<evidence type="ECO:0000256" key="7">
    <source>
        <dbReference type="ARBA" id="ARBA00022777"/>
    </source>
</evidence>
<evidence type="ECO:0000313" key="13">
    <source>
        <dbReference type="EMBL" id="SMB78908.1"/>
    </source>
</evidence>
<feature type="domain" description="Histidine kinase" evidence="12">
    <location>
        <begin position="538"/>
        <end position="753"/>
    </location>
</feature>
<dbReference type="InterPro" id="IPR003594">
    <property type="entry name" value="HATPase_dom"/>
</dbReference>
<keyword evidence="8" id="KW-0157">Chromophore</keyword>
<proteinExistence type="inferred from homology"/>
<dbReference type="PANTHER" id="PTHR42878:SF15">
    <property type="entry name" value="BACTERIOPHYTOCHROME"/>
    <property type="match status" value="1"/>
</dbReference>
<keyword evidence="14" id="KW-1185">Reference proteome</keyword>
<keyword evidence="4" id="KW-0600">Photoreceptor protein</keyword>
<dbReference type="InterPro" id="IPR029016">
    <property type="entry name" value="GAF-like_dom_sf"/>
</dbReference>
<dbReference type="Gene3D" id="3.30.450.40">
    <property type="match status" value="1"/>
</dbReference>
<dbReference type="Gene3D" id="3.30.565.10">
    <property type="entry name" value="Histidine kinase-like ATPase, C-terminal domain"/>
    <property type="match status" value="1"/>
</dbReference>
<protein>
    <recommendedName>
        <fullName evidence="3">histidine kinase</fullName>
        <ecNumber evidence="3">2.7.13.3</ecNumber>
    </recommendedName>
</protein>
<evidence type="ECO:0000256" key="3">
    <source>
        <dbReference type="ARBA" id="ARBA00012438"/>
    </source>
</evidence>
<feature type="region of interest" description="Disordered" evidence="10">
    <location>
        <begin position="1"/>
        <end position="26"/>
    </location>
</feature>
<sequence length="759" mass="81718">MTGDARMARPEAAERELLPPTYLGGPAITTDNCEREPIHLPGSVQPHGALLTADANTHLILQVSAGAEGHLGQPPAALLGRPLSVLLPGSDLAPLLAALPPGSPDHRQYRAVLAQSGGNVALTCHRAGDLLVLEFEANGPPQQSGPQALRNAVFALESAPTLAELTWVAVQAVRELTGFDRVMIYRFAQDASGEVLAEARSEHLGSFLGHRFPESDIPAQARALYVRHLLRLTADTEAVPDVLEPRLNPQTGTPTPLGGAVLRATSPMHLQYLRNMGVRSSLSVSIVVDGQLWGLISCHHGAAHVVEPETRTALEYLGRLLSLQVQVKERADTDAFRRGLQARRARIVEAAAHSLAPLETFSDKGLDLAGLMRAGGVVAFFEGGWQAQGQTPPAPWIEALLAWLRTREGTLIHTDALAEQWPGAAEYMDTASGLLAISVSGGWSEGLVWLRPEIRAEVAWGGATPEQAKGQLGPRRSFETYVETVRGRSVPWHPGEIEEAGELGQALTSALGARLNVVRDLNRALERSNAEWRQYAFVIAHDMQEPVRLISQFAELFHLRFGGQVDAGGERMLRFMLDETTRLRALTRDLHTYTALLSAPPPVRRPVPLARLVQDALHTLADRVEETAAAVEVSPDLPVLQADAGDLRELLLQLLANALTFSGGRSPRVQLGATRASGAWKITVRDEGPGIAPEFQEKVFGLFQRLGRREDSPGSGIGLALARLAAERHGGTLTVSSTPGRGSVFTLHLPDLREASGEA</sequence>
<dbReference type="GO" id="GO:0009584">
    <property type="term" value="P:detection of visible light"/>
    <property type="evidence" value="ECO:0007669"/>
    <property type="project" value="InterPro"/>
</dbReference>
<evidence type="ECO:0000259" key="12">
    <source>
        <dbReference type="PROSITE" id="PS50109"/>
    </source>
</evidence>
<dbReference type="InterPro" id="IPR035965">
    <property type="entry name" value="PAS-like_dom_sf"/>
</dbReference>
<dbReference type="GO" id="GO:0000155">
    <property type="term" value="F:phosphorelay sensor kinase activity"/>
    <property type="evidence" value="ECO:0007669"/>
    <property type="project" value="InterPro"/>
</dbReference>
<feature type="compositionally biased region" description="Basic and acidic residues" evidence="10">
    <location>
        <begin position="1"/>
        <end position="17"/>
    </location>
</feature>
<accession>A0A1W1UCT2</accession>
<feature type="domain" description="Phytochrome chromophore attachment site" evidence="11">
    <location>
        <begin position="161"/>
        <end position="323"/>
    </location>
</feature>
<evidence type="ECO:0000256" key="10">
    <source>
        <dbReference type="SAM" id="MobiDB-lite"/>
    </source>
</evidence>
<dbReference type="InterPro" id="IPR036890">
    <property type="entry name" value="HATPase_C_sf"/>
</dbReference>
<dbReference type="InterPro" id="IPR003018">
    <property type="entry name" value="GAF"/>
</dbReference>
<dbReference type="PRINTS" id="PR01033">
    <property type="entry name" value="PHYTOCHROME"/>
</dbReference>
<dbReference type="GO" id="GO:0009881">
    <property type="term" value="F:photoreceptor activity"/>
    <property type="evidence" value="ECO:0007669"/>
    <property type="project" value="UniProtKB-KW"/>
</dbReference>
<evidence type="ECO:0000259" key="11">
    <source>
        <dbReference type="PROSITE" id="PS50046"/>
    </source>
</evidence>
<dbReference type="Proteomes" id="UP000192582">
    <property type="component" value="Unassembled WGS sequence"/>
</dbReference>
<organism evidence="13 14">
    <name type="scientific">Deinococcus hopiensis KR-140</name>
    <dbReference type="NCBI Taxonomy" id="695939"/>
    <lineage>
        <taxon>Bacteria</taxon>
        <taxon>Thermotogati</taxon>
        <taxon>Deinococcota</taxon>
        <taxon>Deinococci</taxon>
        <taxon>Deinococcales</taxon>
        <taxon>Deinococcaceae</taxon>
        <taxon>Deinococcus</taxon>
    </lineage>
</organism>
<dbReference type="Pfam" id="PF00360">
    <property type="entry name" value="PHY"/>
    <property type="match status" value="1"/>
</dbReference>
<comment type="catalytic activity">
    <reaction evidence="1">
        <text>ATP + protein L-histidine = ADP + protein N-phospho-L-histidine.</text>
        <dbReference type="EC" id="2.7.13.3"/>
    </reaction>
</comment>
<dbReference type="GO" id="GO:0000156">
    <property type="term" value="F:phosphorelay response regulator activity"/>
    <property type="evidence" value="ECO:0007669"/>
    <property type="project" value="TreeGrafter"/>
</dbReference>
<dbReference type="InterPro" id="IPR043150">
    <property type="entry name" value="Phytochrome_PHY_sf"/>
</dbReference>
<dbReference type="InterPro" id="IPR016132">
    <property type="entry name" value="Phyto_chromo_attachment"/>
</dbReference>